<feature type="compositionally biased region" description="Pro residues" evidence="1">
    <location>
        <begin position="38"/>
        <end position="49"/>
    </location>
</feature>
<protein>
    <recommendedName>
        <fullName evidence="5">DUF4190 domain-containing protein</fullName>
    </recommendedName>
</protein>
<keyword evidence="4" id="KW-1185">Reference proteome</keyword>
<sequence length="168" mass="16528">MTTEDEPGRSPYGPPAASVPPGSFGTGAQQAPGGPGGALPPTPYAPNPNGPVYGGFPAQAKNTPATVSLIAGAVTVLVGAFQQATGVMLPSLMARNGWSTAQASQFFALPFAVVNIVLALVAIGFGIAGLRQGPRGRAAAGAGIALGVSVLVSLVVAFVVIPLVARSL</sequence>
<name>A0ABW4L6Z1_9MICO</name>
<feature type="transmembrane region" description="Helical" evidence="2">
    <location>
        <begin position="142"/>
        <end position="165"/>
    </location>
</feature>
<dbReference type="RefSeq" id="WP_388008180.1">
    <property type="nucleotide sequence ID" value="NZ_JBHUEE010000007.1"/>
</dbReference>
<keyword evidence="2" id="KW-0812">Transmembrane</keyword>
<evidence type="ECO:0000256" key="1">
    <source>
        <dbReference type="SAM" id="MobiDB-lite"/>
    </source>
</evidence>
<accession>A0ABW4L6Z1</accession>
<evidence type="ECO:0000256" key="2">
    <source>
        <dbReference type="SAM" id="Phobius"/>
    </source>
</evidence>
<organism evidence="3 4">
    <name type="scientific">Georgenia deserti</name>
    <dbReference type="NCBI Taxonomy" id="2093781"/>
    <lineage>
        <taxon>Bacteria</taxon>
        <taxon>Bacillati</taxon>
        <taxon>Actinomycetota</taxon>
        <taxon>Actinomycetes</taxon>
        <taxon>Micrococcales</taxon>
        <taxon>Bogoriellaceae</taxon>
        <taxon>Georgenia</taxon>
    </lineage>
</organism>
<reference evidence="4" key="1">
    <citation type="journal article" date="2019" name="Int. J. Syst. Evol. Microbiol.">
        <title>The Global Catalogue of Microorganisms (GCM) 10K type strain sequencing project: providing services to taxonomists for standard genome sequencing and annotation.</title>
        <authorList>
            <consortium name="The Broad Institute Genomics Platform"/>
            <consortium name="The Broad Institute Genome Sequencing Center for Infectious Disease"/>
            <person name="Wu L."/>
            <person name="Ma J."/>
        </authorList>
    </citation>
    <scope>NUCLEOTIDE SEQUENCE [LARGE SCALE GENOMIC DNA]</scope>
    <source>
        <strain evidence="4">JCM 17130</strain>
    </source>
</reference>
<keyword evidence="2" id="KW-1133">Transmembrane helix</keyword>
<gene>
    <name evidence="3" type="ORF">ACFSE6_13845</name>
</gene>
<dbReference type="Proteomes" id="UP001597277">
    <property type="component" value="Unassembled WGS sequence"/>
</dbReference>
<comment type="caution">
    <text evidence="3">The sequence shown here is derived from an EMBL/GenBank/DDBJ whole genome shotgun (WGS) entry which is preliminary data.</text>
</comment>
<feature type="transmembrane region" description="Helical" evidence="2">
    <location>
        <begin position="105"/>
        <end position="130"/>
    </location>
</feature>
<feature type="transmembrane region" description="Helical" evidence="2">
    <location>
        <begin position="65"/>
        <end position="85"/>
    </location>
</feature>
<evidence type="ECO:0000313" key="4">
    <source>
        <dbReference type="Proteomes" id="UP001597277"/>
    </source>
</evidence>
<proteinExistence type="predicted"/>
<dbReference type="EMBL" id="JBHUEE010000007">
    <property type="protein sequence ID" value="MFD1718924.1"/>
    <property type="molecule type" value="Genomic_DNA"/>
</dbReference>
<evidence type="ECO:0008006" key="5">
    <source>
        <dbReference type="Google" id="ProtNLM"/>
    </source>
</evidence>
<keyword evidence="2" id="KW-0472">Membrane</keyword>
<feature type="region of interest" description="Disordered" evidence="1">
    <location>
        <begin position="1"/>
        <end position="50"/>
    </location>
</feature>
<evidence type="ECO:0000313" key="3">
    <source>
        <dbReference type="EMBL" id="MFD1718924.1"/>
    </source>
</evidence>